<organism evidence="8 9">
    <name type="scientific">Catenovulum agarivorans DS-2</name>
    <dbReference type="NCBI Taxonomy" id="1328313"/>
    <lineage>
        <taxon>Bacteria</taxon>
        <taxon>Pseudomonadati</taxon>
        <taxon>Pseudomonadota</taxon>
        <taxon>Gammaproteobacteria</taxon>
        <taxon>Alteromonadales</taxon>
        <taxon>Alteromonadaceae</taxon>
        <taxon>Catenovulum</taxon>
    </lineage>
</organism>
<evidence type="ECO:0000256" key="3">
    <source>
        <dbReference type="ARBA" id="ARBA00022723"/>
    </source>
</evidence>
<keyword evidence="4" id="KW-0378">Hydrolase</keyword>
<dbReference type="Proteomes" id="UP000019276">
    <property type="component" value="Unassembled WGS sequence"/>
</dbReference>
<feature type="domain" description="Succinylglutamate desuccinylase/Aspartoacylase catalytic" evidence="7">
    <location>
        <begin position="52"/>
        <end position="235"/>
    </location>
</feature>
<dbReference type="InterPro" id="IPR007036">
    <property type="entry name" value="Aste_AspA_hybrid_dom"/>
</dbReference>
<dbReference type="Pfam" id="PF24827">
    <property type="entry name" value="AstE_AspA_cat"/>
    <property type="match status" value="1"/>
</dbReference>
<dbReference type="GO" id="GO:0019545">
    <property type="term" value="P:L-arginine catabolic process to succinate"/>
    <property type="evidence" value="ECO:0007669"/>
    <property type="project" value="InterPro"/>
</dbReference>
<dbReference type="NCBIfam" id="NF003706">
    <property type="entry name" value="PRK05324.1"/>
    <property type="match status" value="1"/>
</dbReference>
<dbReference type="PANTHER" id="PTHR15162">
    <property type="entry name" value="ASPARTOACYLASE"/>
    <property type="match status" value="1"/>
</dbReference>
<reference evidence="8 9" key="1">
    <citation type="journal article" date="2014" name="Genome Announc.">
        <title>Draft Genome Sequence of the Agar-Degrading Bacterium Catenovulum sp. Strain DS-2, Isolated from Intestines of Haliotis diversicolor.</title>
        <authorList>
            <person name="Shan D."/>
            <person name="Li X."/>
            <person name="Gu Z."/>
            <person name="Wei G."/>
            <person name="Gao Z."/>
            <person name="Shao Z."/>
        </authorList>
    </citation>
    <scope>NUCLEOTIDE SEQUENCE [LARGE SCALE GENOMIC DNA]</scope>
    <source>
        <strain evidence="8 9">DS-2</strain>
    </source>
</reference>
<dbReference type="Gene3D" id="3.40.630.10">
    <property type="entry name" value="Zn peptidases"/>
    <property type="match status" value="1"/>
</dbReference>
<evidence type="ECO:0000313" key="9">
    <source>
        <dbReference type="Proteomes" id="UP000019276"/>
    </source>
</evidence>
<dbReference type="GO" id="GO:0016788">
    <property type="term" value="F:hydrolase activity, acting on ester bonds"/>
    <property type="evidence" value="ECO:0007669"/>
    <property type="project" value="InterPro"/>
</dbReference>
<evidence type="ECO:0000256" key="2">
    <source>
        <dbReference type="ARBA" id="ARBA00022503"/>
    </source>
</evidence>
<dbReference type="eggNOG" id="COG2988">
    <property type="taxonomic scope" value="Bacteria"/>
</dbReference>
<dbReference type="GO" id="GO:0009017">
    <property type="term" value="F:succinylglutamate desuccinylase activity"/>
    <property type="evidence" value="ECO:0007669"/>
    <property type="project" value="InterPro"/>
</dbReference>
<dbReference type="PANTHER" id="PTHR15162:SF7">
    <property type="entry name" value="SUCCINYLGLUTAMATE DESUCCINYLASE"/>
    <property type="match status" value="1"/>
</dbReference>
<keyword evidence="2" id="KW-0056">Arginine metabolism</keyword>
<evidence type="ECO:0000259" key="7">
    <source>
        <dbReference type="Pfam" id="PF24827"/>
    </source>
</evidence>
<evidence type="ECO:0000256" key="1">
    <source>
        <dbReference type="ARBA" id="ARBA00001947"/>
    </source>
</evidence>
<dbReference type="InterPro" id="IPR050178">
    <property type="entry name" value="AspA/AstE_fam"/>
</dbReference>
<dbReference type="PATRIC" id="fig|1328313.3.peg.1147"/>
<dbReference type="Pfam" id="PF04952">
    <property type="entry name" value="AstE_AspA_hybrid"/>
    <property type="match status" value="1"/>
</dbReference>
<keyword evidence="3" id="KW-0479">Metal-binding</keyword>
<dbReference type="EMBL" id="ARZY01000007">
    <property type="protein sequence ID" value="EWH11010.1"/>
    <property type="molecule type" value="Genomic_DNA"/>
</dbReference>
<comment type="cofactor">
    <cofactor evidence="1">
        <name>Zn(2+)</name>
        <dbReference type="ChEBI" id="CHEBI:29105"/>
    </cofactor>
</comment>
<proteinExistence type="predicted"/>
<evidence type="ECO:0000256" key="4">
    <source>
        <dbReference type="ARBA" id="ARBA00022801"/>
    </source>
</evidence>
<accession>W7R071</accession>
<dbReference type="OrthoDB" id="5290473at2"/>
<keyword evidence="9" id="KW-1185">Reference proteome</keyword>
<feature type="domain" description="AstE/AspA barrel-sandwich hybrid" evidence="6">
    <location>
        <begin position="266"/>
        <end position="336"/>
    </location>
</feature>
<gene>
    <name evidence="8" type="ORF">DS2_05560</name>
</gene>
<dbReference type="CDD" id="cd03855">
    <property type="entry name" value="M14_ASTE"/>
    <property type="match status" value="1"/>
</dbReference>
<dbReference type="InterPro" id="IPR016681">
    <property type="entry name" value="SuccinylGlu_desuccinylase"/>
</dbReference>
<comment type="caution">
    <text evidence="8">The sequence shown here is derived from an EMBL/GenBank/DDBJ whole genome shotgun (WGS) entry which is preliminary data.</text>
</comment>
<dbReference type="SUPFAM" id="SSF53187">
    <property type="entry name" value="Zn-dependent exopeptidases"/>
    <property type="match status" value="1"/>
</dbReference>
<dbReference type="AlphaFoldDB" id="W7R071"/>
<dbReference type="InterPro" id="IPR055438">
    <property type="entry name" value="AstE_AspA_cat"/>
</dbReference>
<dbReference type="RefSeq" id="WP_035013684.1">
    <property type="nucleotide sequence ID" value="NZ_ARZY01000007.1"/>
</dbReference>
<name>W7R071_9ALTE</name>
<dbReference type="STRING" id="1328313.DS2_05560"/>
<dbReference type="GO" id="GO:0008270">
    <property type="term" value="F:zinc ion binding"/>
    <property type="evidence" value="ECO:0007669"/>
    <property type="project" value="InterPro"/>
</dbReference>
<protein>
    <submittedName>
        <fullName evidence="8">Succinylglutamate desuccinylase</fullName>
    </submittedName>
</protein>
<evidence type="ECO:0000313" key="8">
    <source>
        <dbReference type="EMBL" id="EWH11010.1"/>
    </source>
</evidence>
<evidence type="ECO:0000259" key="6">
    <source>
        <dbReference type="Pfam" id="PF04952"/>
    </source>
</evidence>
<keyword evidence="5" id="KW-0862">Zinc</keyword>
<sequence length="338" mass="38226">MHSLLQEYLANLISKSDSVFKPICFQLSCGTWVWQHAAGILEFIPARYFEHSVILTAGVHGDETAPIEVLDQVIRDIAHNELKLQYHLVVVFANPQAIRQGIRFVDTNLNRLFASAYNSQSDGPPLGLDNYEYRRAAQLKQALHVIFARTAFTHRIHLDLHCSIKPSIYPVFAVKPYTEVGRAPVIYNCPIVYPVEALIHSRRASATLSYYTTNYLAANAATVELGQAAPLYKNPPAMLKSIYSNIRVQLAQNFSQPRFCILSDKHFVVKAEIIKQKLDFRFAADLQFNNFHPIASDRIIAYQTRFQPIFAKANQRICFANQAVEVGHRAALIVEKLA</sequence>
<dbReference type="GO" id="GO:0019544">
    <property type="term" value="P:L-arginine catabolic process to L-glutamate"/>
    <property type="evidence" value="ECO:0007669"/>
    <property type="project" value="InterPro"/>
</dbReference>
<evidence type="ECO:0000256" key="5">
    <source>
        <dbReference type="ARBA" id="ARBA00022833"/>
    </source>
</evidence>